<proteinExistence type="predicted"/>
<reference evidence="1" key="1">
    <citation type="submission" date="2021-05" db="EMBL/GenBank/DDBJ databases">
        <authorList>
            <person name="Alioto T."/>
            <person name="Alioto T."/>
            <person name="Gomez Garrido J."/>
        </authorList>
    </citation>
    <scope>NUCLEOTIDE SEQUENCE</scope>
</reference>
<evidence type="ECO:0000313" key="1">
    <source>
        <dbReference type="EMBL" id="CAG6757514.1"/>
    </source>
</evidence>
<accession>A0A8D9ELZ4</accession>
<dbReference type="EMBL" id="HBUF01547310">
    <property type="protein sequence ID" value="CAG6757514.1"/>
    <property type="molecule type" value="Transcribed_RNA"/>
</dbReference>
<sequence>MYNSCLFIFLFCFVLLLLFRCFRFPIFATSLLHPSAKILPCHCHSVFLCSDFTLLACNLYPYPVVCSGFRLPKLSFVCVRNQWNSVSTVFFLSYLNLFETSRQGLQHTPSIPV</sequence>
<dbReference type="AlphaFoldDB" id="A0A8D9ELZ4"/>
<name>A0A8D9ELZ4_9HEMI</name>
<organism evidence="1">
    <name type="scientific">Cacopsylla melanoneura</name>
    <dbReference type="NCBI Taxonomy" id="428564"/>
    <lineage>
        <taxon>Eukaryota</taxon>
        <taxon>Metazoa</taxon>
        <taxon>Ecdysozoa</taxon>
        <taxon>Arthropoda</taxon>
        <taxon>Hexapoda</taxon>
        <taxon>Insecta</taxon>
        <taxon>Pterygota</taxon>
        <taxon>Neoptera</taxon>
        <taxon>Paraneoptera</taxon>
        <taxon>Hemiptera</taxon>
        <taxon>Sternorrhyncha</taxon>
        <taxon>Psylloidea</taxon>
        <taxon>Psyllidae</taxon>
        <taxon>Psyllinae</taxon>
        <taxon>Cacopsylla</taxon>
    </lineage>
</organism>
<protein>
    <submittedName>
        <fullName evidence="1">Uncharacterized protein</fullName>
    </submittedName>
</protein>